<proteinExistence type="predicted"/>
<evidence type="ECO:0000313" key="1">
    <source>
        <dbReference type="EMBL" id="PPR93209.1"/>
    </source>
</evidence>
<gene>
    <name evidence="1" type="ORF">GOBAR_AA27476</name>
</gene>
<dbReference type="AlphaFoldDB" id="A0A2P5WQ46"/>
<name>A0A2P5WQ46_GOSBA</name>
<dbReference type="PANTHER" id="PTHR35764:SF1">
    <property type="entry name" value="PROTEIN SHORTAGE IN CHIASMATA 1"/>
    <property type="match status" value="1"/>
</dbReference>
<evidence type="ECO:0000313" key="2">
    <source>
        <dbReference type="Proteomes" id="UP000239757"/>
    </source>
</evidence>
<protein>
    <submittedName>
        <fullName evidence="1">Uncharacterized protein</fullName>
    </submittedName>
</protein>
<dbReference type="Proteomes" id="UP000239757">
    <property type="component" value="Unassembled WGS sequence"/>
</dbReference>
<dbReference type="EMBL" id="KZ666843">
    <property type="protein sequence ID" value="PPR93209.1"/>
    <property type="molecule type" value="Genomic_DNA"/>
</dbReference>
<dbReference type="OrthoDB" id="2018152at2759"/>
<organism evidence="1 2">
    <name type="scientific">Gossypium barbadense</name>
    <name type="common">Sea Island cotton</name>
    <name type="synonym">Hibiscus barbadensis</name>
    <dbReference type="NCBI Taxonomy" id="3634"/>
    <lineage>
        <taxon>Eukaryota</taxon>
        <taxon>Viridiplantae</taxon>
        <taxon>Streptophyta</taxon>
        <taxon>Embryophyta</taxon>
        <taxon>Tracheophyta</taxon>
        <taxon>Spermatophyta</taxon>
        <taxon>Magnoliopsida</taxon>
        <taxon>eudicotyledons</taxon>
        <taxon>Gunneridae</taxon>
        <taxon>Pentapetalae</taxon>
        <taxon>rosids</taxon>
        <taxon>malvids</taxon>
        <taxon>Malvales</taxon>
        <taxon>Malvaceae</taxon>
        <taxon>Malvoideae</taxon>
        <taxon>Gossypium</taxon>
    </lineage>
</organism>
<sequence>MRTRFLNVDYLSAFQSPAETLSFLNLPPPHFPPHTSNFTDDLLHFDSFLNLPLQTERLPIDAALSNFLSEAIPPFIDVDIRDFEDTRFPSGNAAQSSPPRKDLYNPAALPPTVLVFLDLDDFIDVQEETMVCNEKEAGSQRTFGSEIQEEDNVTCGADKDVRRLDVILFETPELDTFLDNAHFSKKEIETFSGISEIDNNKDETGPILQFPDKIQESVYSVEDVISECNREQNIYMLEEDSSFGGREPLQHSTFPILEVDEISLGIMTSHSIDDVLPTAFESIESQLWTQENDVLTDSKELLGSIGNDILKFLSDLCSVEKYPEPELAFPEMFLDVNIICMVETPQADGNSELVMAKQDAGYLFPTNLVIFEEFQIFDVDLSQNFDVFLNRQITHEPEACNHMFKEDMNFKSFSELVVSHELVLVDETFKSLPIPVLSDHGRLRLPCTVIEELLSDLKPLPLSASDGIYLDWYILEDDKCSSKVHALFQNMMEEIDATSIDFEQESFEGSKLVSDFIFSDDALTGSATEQYEEVPNVTFDRVPMLNDNFMAVESNKLQDNGFPKPGNSEQLAEKDDKRASLLFKTMSQFNDLAFFLNPQKLSSYLAE</sequence>
<dbReference type="GO" id="GO:0000712">
    <property type="term" value="P:resolution of meiotic recombination intermediates"/>
    <property type="evidence" value="ECO:0007669"/>
    <property type="project" value="TreeGrafter"/>
</dbReference>
<reference evidence="1 2" key="1">
    <citation type="submission" date="2015-01" db="EMBL/GenBank/DDBJ databases">
        <title>Genome of allotetraploid Gossypium barbadense reveals genomic plasticity and fiber elongation in cotton evolution.</title>
        <authorList>
            <person name="Chen X."/>
            <person name="Liu X."/>
            <person name="Zhao B."/>
            <person name="Zheng H."/>
            <person name="Hu Y."/>
            <person name="Lu G."/>
            <person name="Yang C."/>
            <person name="Chen J."/>
            <person name="Shan C."/>
            <person name="Zhang L."/>
            <person name="Zhou Y."/>
            <person name="Wang L."/>
            <person name="Guo W."/>
            <person name="Bai Y."/>
            <person name="Ruan J."/>
            <person name="Shangguan X."/>
            <person name="Mao Y."/>
            <person name="Jiang J."/>
            <person name="Zhu Y."/>
            <person name="Lei J."/>
            <person name="Kang H."/>
            <person name="Chen S."/>
            <person name="He X."/>
            <person name="Wang R."/>
            <person name="Wang Y."/>
            <person name="Chen J."/>
            <person name="Wang L."/>
            <person name="Yu S."/>
            <person name="Wang B."/>
            <person name="Wei J."/>
            <person name="Song S."/>
            <person name="Lu X."/>
            <person name="Gao Z."/>
            <person name="Gu W."/>
            <person name="Deng X."/>
            <person name="Ma D."/>
            <person name="Wang S."/>
            <person name="Liang W."/>
            <person name="Fang L."/>
            <person name="Cai C."/>
            <person name="Zhu X."/>
            <person name="Zhou B."/>
            <person name="Zhang Y."/>
            <person name="Chen Z."/>
            <person name="Xu S."/>
            <person name="Zhu R."/>
            <person name="Wang S."/>
            <person name="Zhang T."/>
            <person name="Zhao G."/>
        </authorList>
    </citation>
    <scope>NUCLEOTIDE SEQUENCE [LARGE SCALE GENOMIC DNA]</scope>
    <source>
        <strain evidence="2">cv. Xinhai21</strain>
        <tissue evidence="1">Leaf</tissue>
    </source>
</reference>
<dbReference type="PANTHER" id="PTHR35764">
    <property type="entry name" value="PROTEIN SHORTAGE IN CHIASMATA 1"/>
    <property type="match status" value="1"/>
</dbReference>
<dbReference type="InterPro" id="IPR038824">
    <property type="entry name" value="SHOC1-like"/>
</dbReference>
<accession>A0A2P5WQ46</accession>